<organism evidence="3 4">
    <name type="scientific">Carya illinoinensis</name>
    <name type="common">Pecan</name>
    <dbReference type="NCBI Taxonomy" id="32201"/>
    <lineage>
        <taxon>Eukaryota</taxon>
        <taxon>Viridiplantae</taxon>
        <taxon>Streptophyta</taxon>
        <taxon>Embryophyta</taxon>
        <taxon>Tracheophyta</taxon>
        <taxon>Spermatophyta</taxon>
        <taxon>Magnoliopsida</taxon>
        <taxon>eudicotyledons</taxon>
        <taxon>Gunneridae</taxon>
        <taxon>Pentapetalae</taxon>
        <taxon>rosids</taxon>
        <taxon>fabids</taxon>
        <taxon>Fagales</taxon>
        <taxon>Juglandaceae</taxon>
        <taxon>Carya</taxon>
    </lineage>
</organism>
<dbReference type="InterPro" id="IPR039123">
    <property type="entry name" value="PPTC7"/>
</dbReference>
<name>A0A922J0U9_CARIL</name>
<comment type="catalytic activity">
    <reaction evidence="1">
        <text>O-phospho-L-seryl-[protein] + H2O = L-seryl-[protein] + phosphate</text>
        <dbReference type="Rhea" id="RHEA:20629"/>
        <dbReference type="Rhea" id="RHEA-COMP:9863"/>
        <dbReference type="Rhea" id="RHEA-COMP:11604"/>
        <dbReference type="ChEBI" id="CHEBI:15377"/>
        <dbReference type="ChEBI" id="CHEBI:29999"/>
        <dbReference type="ChEBI" id="CHEBI:43474"/>
        <dbReference type="ChEBI" id="CHEBI:83421"/>
        <dbReference type="EC" id="3.1.3.16"/>
    </reaction>
</comment>
<keyword evidence="1" id="KW-0904">Protein phosphatase</keyword>
<dbReference type="PROSITE" id="PS51746">
    <property type="entry name" value="PPM_2"/>
    <property type="match status" value="1"/>
</dbReference>
<dbReference type="Gene3D" id="3.60.40.10">
    <property type="entry name" value="PPM-type phosphatase domain"/>
    <property type="match status" value="1"/>
</dbReference>
<dbReference type="SMART" id="SM00331">
    <property type="entry name" value="PP2C_SIG"/>
    <property type="match status" value="1"/>
</dbReference>
<comment type="catalytic activity">
    <reaction evidence="1">
        <text>O-phospho-L-threonyl-[protein] + H2O = L-threonyl-[protein] + phosphate</text>
        <dbReference type="Rhea" id="RHEA:47004"/>
        <dbReference type="Rhea" id="RHEA-COMP:11060"/>
        <dbReference type="Rhea" id="RHEA-COMP:11605"/>
        <dbReference type="ChEBI" id="CHEBI:15377"/>
        <dbReference type="ChEBI" id="CHEBI:30013"/>
        <dbReference type="ChEBI" id="CHEBI:43474"/>
        <dbReference type="ChEBI" id="CHEBI:61977"/>
        <dbReference type="EC" id="3.1.3.16"/>
    </reaction>
</comment>
<keyword evidence="1" id="KW-0479">Metal-binding</keyword>
<protein>
    <recommendedName>
        <fullName evidence="1">Protein phosphatase</fullName>
        <ecNumber evidence="1">3.1.3.16</ecNumber>
    </recommendedName>
</protein>
<evidence type="ECO:0000256" key="1">
    <source>
        <dbReference type="RuleBase" id="RU366020"/>
    </source>
</evidence>
<accession>A0A922J0U9</accession>
<gene>
    <name evidence="3" type="ORF">I3842_11G118400</name>
</gene>
<dbReference type="EMBL" id="CM031835">
    <property type="protein sequence ID" value="KAG6688314.1"/>
    <property type="molecule type" value="Genomic_DNA"/>
</dbReference>
<dbReference type="GO" id="GO:0046872">
    <property type="term" value="F:metal ion binding"/>
    <property type="evidence" value="ECO:0007669"/>
    <property type="project" value="UniProtKB-UniRule"/>
</dbReference>
<comment type="cofactor">
    <cofactor evidence="1">
        <name>Mn(2+)</name>
        <dbReference type="ChEBI" id="CHEBI:29035"/>
    </cofactor>
</comment>
<dbReference type="PANTHER" id="PTHR12320">
    <property type="entry name" value="PROTEIN PHOSPHATASE 2C"/>
    <property type="match status" value="1"/>
</dbReference>
<sequence length="294" mass="31960">MLFSSPSSSFFFLCFLFPYLAGLDIINILIHALIRESSKGKAGIRMVAGAYYIPKKKPGSTTDQGEDAYFLSEEKGAIGVADGVGSWILQGVDSGVYARQLMNNAFEAIVSMEPDDGNVDDRIMKRVLDQAFSNTNARGSSTACIIKLIDNCLHVANVGDSGFLLIKKAGDMQKSEIQQHYPNCPFQLGLTNDTPDSALIFTIEVESGDILVVGTDGLFDNMFDEEIRDVVKMAAEVGCTPQQVAWAVAEHAYDKSTNKTAYTPFMQDSLASGRRFFGGKVDDITVIVANFVDA</sequence>
<dbReference type="InterPro" id="IPR036457">
    <property type="entry name" value="PPM-type-like_dom_sf"/>
</dbReference>
<keyword evidence="1" id="KW-0464">Manganese</keyword>
<comment type="cofactor">
    <cofactor evidence="1">
        <name>Mg(2+)</name>
        <dbReference type="ChEBI" id="CHEBI:18420"/>
    </cofactor>
</comment>
<dbReference type="SMART" id="SM00332">
    <property type="entry name" value="PP2Cc"/>
    <property type="match status" value="1"/>
</dbReference>
<comment type="caution">
    <text evidence="3">The sequence shown here is derived from an EMBL/GenBank/DDBJ whole genome shotgun (WGS) entry which is preliminary data.</text>
</comment>
<dbReference type="EC" id="3.1.3.16" evidence="1"/>
<evidence type="ECO:0000313" key="4">
    <source>
        <dbReference type="Proteomes" id="UP000811246"/>
    </source>
</evidence>
<dbReference type="OrthoDB" id="60843at2759"/>
<feature type="domain" description="PPM-type phosphatase" evidence="2">
    <location>
        <begin position="50"/>
        <end position="291"/>
    </location>
</feature>
<dbReference type="GO" id="GO:0004722">
    <property type="term" value="F:protein serine/threonine phosphatase activity"/>
    <property type="evidence" value="ECO:0007669"/>
    <property type="project" value="UniProtKB-EC"/>
</dbReference>
<keyword evidence="1" id="KW-0378">Hydrolase</keyword>
<dbReference type="Proteomes" id="UP000811246">
    <property type="component" value="Chromosome 11"/>
</dbReference>
<comment type="similarity">
    <text evidence="1">Belongs to the PP2C family.</text>
</comment>
<dbReference type="SUPFAM" id="SSF81606">
    <property type="entry name" value="PP2C-like"/>
    <property type="match status" value="1"/>
</dbReference>
<reference evidence="3" key="1">
    <citation type="submission" date="2021-01" db="EMBL/GenBank/DDBJ databases">
        <authorList>
            <person name="Lovell J.T."/>
            <person name="Bentley N."/>
            <person name="Bhattarai G."/>
            <person name="Jenkins J.W."/>
            <person name="Sreedasyam A."/>
            <person name="Alarcon Y."/>
            <person name="Bock C."/>
            <person name="Boston L."/>
            <person name="Carlson J."/>
            <person name="Cervantes K."/>
            <person name="Clermont K."/>
            <person name="Krom N."/>
            <person name="Kubenka K."/>
            <person name="Mamidi S."/>
            <person name="Mattison C."/>
            <person name="Monteros M."/>
            <person name="Pisani C."/>
            <person name="Plott C."/>
            <person name="Rajasekar S."/>
            <person name="Rhein H.S."/>
            <person name="Rohla C."/>
            <person name="Song M."/>
            <person name="Hilaire R.S."/>
            <person name="Shu S."/>
            <person name="Wells L."/>
            <person name="Wang X."/>
            <person name="Webber J."/>
            <person name="Heerema R.J."/>
            <person name="Klein P."/>
            <person name="Conner P."/>
            <person name="Grauke L."/>
            <person name="Grimwood J."/>
            <person name="Schmutz J."/>
            <person name="Randall J.J."/>
        </authorList>
    </citation>
    <scope>NUCLEOTIDE SEQUENCE</scope>
    <source>
        <tissue evidence="3">Leaf</tissue>
    </source>
</reference>
<dbReference type="PANTHER" id="PTHR12320:SF81">
    <property type="entry name" value="PROTEIN PHOSPHATASE 2C 23-RELATED"/>
    <property type="match status" value="1"/>
</dbReference>
<proteinExistence type="inferred from homology"/>
<dbReference type="Pfam" id="PF07228">
    <property type="entry name" value="SpoIIE"/>
    <property type="match status" value="1"/>
</dbReference>
<dbReference type="AlphaFoldDB" id="A0A922J0U9"/>
<keyword evidence="1" id="KW-0460">Magnesium</keyword>
<dbReference type="InterPro" id="IPR001932">
    <property type="entry name" value="PPM-type_phosphatase-like_dom"/>
</dbReference>
<evidence type="ECO:0000259" key="2">
    <source>
        <dbReference type="PROSITE" id="PS51746"/>
    </source>
</evidence>
<evidence type="ECO:0000313" key="3">
    <source>
        <dbReference type="EMBL" id="KAG6688314.1"/>
    </source>
</evidence>